<reference evidence="2" key="1">
    <citation type="submission" date="2023-06" db="EMBL/GenBank/DDBJ databases">
        <title>Genome-scale phylogeny and comparative genomics of the fungal order Sordariales.</title>
        <authorList>
            <consortium name="Lawrence Berkeley National Laboratory"/>
            <person name="Hensen N."/>
            <person name="Bonometti L."/>
            <person name="Westerberg I."/>
            <person name="Brannstrom I.O."/>
            <person name="Guillou S."/>
            <person name="Cros-Aarteil S."/>
            <person name="Calhoun S."/>
            <person name="Haridas S."/>
            <person name="Kuo A."/>
            <person name="Mondo S."/>
            <person name="Pangilinan J."/>
            <person name="Riley R."/>
            <person name="LaButti K."/>
            <person name="Andreopoulos B."/>
            <person name="Lipzen A."/>
            <person name="Chen C."/>
            <person name="Yanf M."/>
            <person name="Daum C."/>
            <person name="Ng V."/>
            <person name="Clum A."/>
            <person name="Steindorff A."/>
            <person name="Ohm R."/>
            <person name="Martin F."/>
            <person name="Silar P."/>
            <person name="Natvig D."/>
            <person name="Lalanne C."/>
            <person name="Gautier V."/>
            <person name="Ament-velasquez S.L."/>
            <person name="Kruys A."/>
            <person name="Hutchinson M.I."/>
            <person name="Powell A.J."/>
            <person name="Barry K."/>
            <person name="Miller A.N."/>
            <person name="Grigoriev I.V."/>
            <person name="Debuchy R."/>
            <person name="Gladieux P."/>
            <person name="Thoren M.H."/>
            <person name="Johannesson H."/>
        </authorList>
    </citation>
    <scope>NUCLEOTIDE SEQUENCE</scope>
    <source>
        <strain evidence="2">SMH2392-1A</strain>
    </source>
</reference>
<sequence length="461" mass="50555">MAMIPIEPVELGQLVVEDSDSDEEPNPAASVKNSSALQLVRTRIRRHLSQDSLSRRKGRSAVGCSQEEIQRRAELKRLMHKRIQEELRSEEGQEPPPSDISSNPAQHGAPLLGHLPGGGPRDNLEFSVSDDSRPNKPCASNDESNARILDDGKISPVNDENDRQDCRRASCPESHLQPVGQCFVRERNSLPQMPSSPDLCPRRLPSSPETSSLGSWRLSYSASQLDEFLGYVGDGTSDPGLEQEGSVKEAEVVYIRRWSSVQNCAVAETDISRPEIVHLYDMDISRQLVTRAFNTPADSQSHSGSGRNSPRVVSNRQGNSIEIASQKLAGPVPELGIYPSTTTSVDPVTNTPSVNPSGLANNKATMPARLELDTECIQGLMSWKTKNPQISHNGTIERGVARIHQTVTDKPVTHKTGWAAGLRPPRLPKGQVGTKDFRRLNFSTRRAANILITLANEQLGR</sequence>
<dbReference type="GeneID" id="85323751"/>
<dbReference type="AlphaFoldDB" id="A0AA39ZZT9"/>
<feature type="region of interest" description="Disordered" evidence="1">
    <location>
        <begin position="1"/>
        <end position="166"/>
    </location>
</feature>
<comment type="caution">
    <text evidence="2">The sequence shown here is derived from an EMBL/GenBank/DDBJ whole genome shotgun (WGS) entry which is preliminary data.</text>
</comment>
<proteinExistence type="predicted"/>
<accession>A0AA39ZZT9</accession>
<feature type="region of interest" description="Disordered" evidence="1">
    <location>
        <begin position="190"/>
        <end position="213"/>
    </location>
</feature>
<evidence type="ECO:0000313" key="3">
    <source>
        <dbReference type="Proteomes" id="UP001172101"/>
    </source>
</evidence>
<dbReference type="RefSeq" id="XP_060291791.1">
    <property type="nucleotide sequence ID" value="XM_060440481.1"/>
</dbReference>
<keyword evidence="3" id="KW-1185">Reference proteome</keyword>
<feature type="region of interest" description="Disordered" evidence="1">
    <location>
        <begin position="341"/>
        <end position="362"/>
    </location>
</feature>
<feature type="compositionally biased region" description="Basic and acidic residues" evidence="1">
    <location>
        <begin position="68"/>
        <end position="91"/>
    </location>
</feature>
<feature type="compositionally biased region" description="Basic and acidic residues" evidence="1">
    <location>
        <begin position="144"/>
        <end position="153"/>
    </location>
</feature>
<protein>
    <submittedName>
        <fullName evidence="2">Uncharacterized protein</fullName>
    </submittedName>
</protein>
<dbReference type="Proteomes" id="UP001172101">
    <property type="component" value="Unassembled WGS sequence"/>
</dbReference>
<feature type="region of interest" description="Disordered" evidence="1">
    <location>
        <begin position="295"/>
        <end position="315"/>
    </location>
</feature>
<name>A0AA39ZZT9_9PEZI</name>
<evidence type="ECO:0000256" key="1">
    <source>
        <dbReference type="SAM" id="MobiDB-lite"/>
    </source>
</evidence>
<dbReference type="EMBL" id="JAUIRO010000007">
    <property type="protein sequence ID" value="KAK0706697.1"/>
    <property type="molecule type" value="Genomic_DNA"/>
</dbReference>
<evidence type="ECO:0000313" key="2">
    <source>
        <dbReference type="EMBL" id="KAK0706697.1"/>
    </source>
</evidence>
<gene>
    <name evidence="2" type="ORF">B0T26DRAFT_680346</name>
</gene>
<organism evidence="2 3">
    <name type="scientific">Lasiosphaeria miniovina</name>
    <dbReference type="NCBI Taxonomy" id="1954250"/>
    <lineage>
        <taxon>Eukaryota</taxon>
        <taxon>Fungi</taxon>
        <taxon>Dikarya</taxon>
        <taxon>Ascomycota</taxon>
        <taxon>Pezizomycotina</taxon>
        <taxon>Sordariomycetes</taxon>
        <taxon>Sordariomycetidae</taxon>
        <taxon>Sordariales</taxon>
        <taxon>Lasiosphaeriaceae</taxon>
        <taxon>Lasiosphaeria</taxon>
    </lineage>
</organism>